<feature type="signal peptide" evidence="1">
    <location>
        <begin position="1"/>
        <end position="21"/>
    </location>
</feature>
<dbReference type="Proteomes" id="UP000095287">
    <property type="component" value="Unplaced"/>
</dbReference>
<dbReference type="WBParaSite" id="L893_g13221.t1">
    <property type="protein sequence ID" value="L893_g13221.t1"/>
    <property type="gene ID" value="L893_g13221"/>
</dbReference>
<dbReference type="AlphaFoldDB" id="A0A1I7Y6U9"/>
<keyword evidence="2" id="KW-1185">Reference proteome</keyword>
<evidence type="ECO:0000256" key="1">
    <source>
        <dbReference type="SAM" id="SignalP"/>
    </source>
</evidence>
<keyword evidence="1" id="KW-0732">Signal</keyword>
<proteinExistence type="predicted"/>
<feature type="chain" id="PRO_5009311775" evidence="1">
    <location>
        <begin position="22"/>
        <end position="75"/>
    </location>
</feature>
<evidence type="ECO:0000313" key="3">
    <source>
        <dbReference type="WBParaSite" id="L893_g13221.t1"/>
    </source>
</evidence>
<sequence length="75" mass="8842">MNFTLYLLCFCFLCSAILSSASINEKGLHERSRVKRQYYFPRYYNPFSTSRYVEAYPGLYNPSAFGCIICRGRMR</sequence>
<name>A0A1I7Y6U9_9BILA</name>
<accession>A0A1I7Y6U9</accession>
<organism evidence="2 3">
    <name type="scientific">Steinernema glaseri</name>
    <dbReference type="NCBI Taxonomy" id="37863"/>
    <lineage>
        <taxon>Eukaryota</taxon>
        <taxon>Metazoa</taxon>
        <taxon>Ecdysozoa</taxon>
        <taxon>Nematoda</taxon>
        <taxon>Chromadorea</taxon>
        <taxon>Rhabditida</taxon>
        <taxon>Tylenchina</taxon>
        <taxon>Panagrolaimomorpha</taxon>
        <taxon>Strongyloidoidea</taxon>
        <taxon>Steinernematidae</taxon>
        <taxon>Steinernema</taxon>
    </lineage>
</organism>
<evidence type="ECO:0000313" key="2">
    <source>
        <dbReference type="Proteomes" id="UP000095287"/>
    </source>
</evidence>
<protein>
    <submittedName>
        <fullName evidence="3">Uncharacterized protein</fullName>
    </submittedName>
</protein>
<reference evidence="3" key="1">
    <citation type="submission" date="2016-11" db="UniProtKB">
        <authorList>
            <consortium name="WormBaseParasite"/>
        </authorList>
    </citation>
    <scope>IDENTIFICATION</scope>
</reference>